<organism evidence="1 2">
    <name type="scientific">Parelaphostrongylus tenuis</name>
    <name type="common">Meningeal worm</name>
    <dbReference type="NCBI Taxonomy" id="148309"/>
    <lineage>
        <taxon>Eukaryota</taxon>
        <taxon>Metazoa</taxon>
        <taxon>Ecdysozoa</taxon>
        <taxon>Nematoda</taxon>
        <taxon>Chromadorea</taxon>
        <taxon>Rhabditida</taxon>
        <taxon>Rhabditina</taxon>
        <taxon>Rhabditomorpha</taxon>
        <taxon>Strongyloidea</taxon>
        <taxon>Metastrongylidae</taxon>
        <taxon>Parelaphostrongylus</taxon>
    </lineage>
</organism>
<gene>
    <name evidence="1" type="ORF">KIN20_000160</name>
</gene>
<dbReference type="Proteomes" id="UP001196413">
    <property type="component" value="Unassembled WGS sequence"/>
</dbReference>
<accession>A0AAD5LUC8</accession>
<protein>
    <submittedName>
        <fullName evidence="1">Uncharacterized protein</fullName>
    </submittedName>
</protein>
<evidence type="ECO:0000313" key="1">
    <source>
        <dbReference type="EMBL" id="KAJ1345590.1"/>
    </source>
</evidence>
<proteinExistence type="predicted"/>
<keyword evidence="2" id="KW-1185">Reference proteome</keyword>
<reference evidence="1" key="1">
    <citation type="submission" date="2021-06" db="EMBL/GenBank/DDBJ databases">
        <title>Parelaphostrongylus tenuis whole genome reference sequence.</title>
        <authorList>
            <person name="Garwood T.J."/>
            <person name="Larsen P.A."/>
            <person name="Fountain-Jones N.M."/>
            <person name="Garbe J.R."/>
            <person name="Macchietto M.G."/>
            <person name="Kania S.A."/>
            <person name="Gerhold R.W."/>
            <person name="Richards J.E."/>
            <person name="Wolf T.M."/>
        </authorList>
    </citation>
    <scope>NUCLEOTIDE SEQUENCE</scope>
    <source>
        <strain evidence="1">MNPRO001-30</strain>
        <tissue evidence="1">Meninges</tissue>
    </source>
</reference>
<evidence type="ECO:0000313" key="2">
    <source>
        <dbReference type="Proteomes" id="UP001196413"/>
    </source>
</evidence>
<dbReference type="EMBL" id="JAHQIW010000028">
    <property type="protein sequence ID" value="KAJ1345590.1"/>
    <property type="molecule type" value="Genomic_DNA"/>
</dbReference>
<comment type="caution">
    <text evidence="1">The sequence shown here is derived from an EMBL/GenBank/DDBJ whole genome shotgun (WGS) entry which is preliminary data.</text>
</comment>
<sequence length="101" mass="11626">MNLVPATLAGNISSSKLRQFLSLFIRRRNNSTSSDLYRIRRSAVAPFTYCGELVNEFRRIMKISFVLTQKYCERKYMLDPCSAVSVIFSLSRVTLSSFRSI</sequence>
<dbReference type="AlphaFoldDB" id="A0AAD5LUC8"/>
<name>A0AAD5LUC8_PARTN</name>